<evidence type="ECO:0000313" key="1">
    <source>
        <dbReference type="EMBL" id="CDW25306.1"/>
    </source>
</evidence>
<reference evidence="1" key="1">
    <citation type="submission" date="2014-05" db="EMBL/GenBank/DDBJ databases">
        <authorList>
            <person name="Chronopoulou M."/>
        </authorList>
    </citation>
    <scope>NUCLEOTIDE SEQUENCE</scope>
    <source>
        <tissue evidence="1">Whole organism</tissue>
    </source>
</reference>
<dbReference type="AlphaFoldDB" id="A0A0K2TIG2"/>
<feature type="non-terminal residue" evidence="1">
    <location>
        <position position="1"/>
    </location>
</feature>
<proteinExistence type="predicted"/>
<protein>
    <submittedName>
        <fullName evidence="1">Uncharacterized protein</fullName>
    </submittedName>
</protein>
<organism evidence="1">
    <name type="scientific">Lepeophtheirus salmonis</name>
    <name type="common">Salmon louse</name>
    <name type="synonym">Caligus salmonis</name>
    <dbReference type="NCBI Taxonomy" id="72036"/>
    <lineage>
        <taxon>Eukaryota</taxon>
        <taxon>Metazoa</taxon>
        <taxon>Ecdysozoa</taxon>
        <taxon>Arthropoda</taxon>
        <taxon>Crustacea</taxon>
        <taxon>Multicrustacea</taxon>
        <taxon>Hexanauplia</taxon>
        <taxon>Copepoda</taxon>
        <taxon>Siphonostomatoida</taxon>
        <taxon>Caligidae</taxon>
        <taxon>Lepeophtheirus</taxon>
    </lineage>
</organism>
<accession>A0A0K2TIG2</accession>
<sequence>GLFRDEKVGNYSFKESKLLHCPQHYKYCQNIHLIFVYSLYSLIVRTRYNLYKIATCTQHIQYYIEYIL</sequence>
<dbReference type="EMBL" id="HACA01007945">
    <property type="protein sequence ID" value="CDW25306.1"/>
    <property type="molecule type" value="Transcribed_RNA"/>
</dbReference>
<name>A0A0K2TIG2_LEPSM</name>